<sequence>MKVEVFSNEFIKPSSPTPDHLRRYQLSFLDQLSPCSYNPFIYFYALNDESESSIANITLKLKKSLSQVLTLYYPLAGRFTNDSFVDCNDNGILFLEARVVKSQVSDVISNAVPCELLNKLFPFQLDEIAELPLGVQLNIFESGGIALGVCISHRLADALSCLVFVRSWMAIARGEENGVVRPEFVSVELFPPINTGGYDPHIFMSKLSTIVTKRFVFEAPIVEALRSKYDTETRTSEENNSKRPSRVEAVSTFIWSRFVAATKVESEPEKLYTVHHAVNLRSRFDPPLPEHSFGNYYRTSTTSPSAVSNLGGLAKKMGEDVKKIDKGFVEKLRFRGDEFLASLMKGTNNGYIKGEVVPLAFTSLCRFPLYEADFGCGKPTWVGSAARCYKNLVGYMDDKTGHGIEAYICLKPEEMAKLEADTEFLALVSPTDPIIAS</sequence>
<dbReference type="Pfam" id="PF02458">
    <property type="entry name" value="Transferase"/>
    <property type="match status" value="1"/>
</dbReference>
<protein>
    <submittedName>
        <fullName evidence="4">Transferase</fullName>
    </submittedName>
</protein>
<comment type="similarity">
    <text evidence="1">Belongs to the plant acyltransferase family.</text>
</comment>
<dbReference type="STRING" id="63057.A0A2P5DE93"/>
<keyword evidence="5" id="KW-1185">Reference proteome</keyword>
<dbReference type="PANTHER" id="PTHR31623">
    <property type="entry name" value="F21J9.9"/>
    <property type="match status" value="1"/>
</dbReference>
<dbReference type="Gene3D" id="3.30.559.10">
    <property type="entry name" value="Chloramphenicol acetyltransferase-like domain"/>
    <property type="match status" value="2"/>
</dbReference>
<dbReference type="GO" id="GO:0016746">
    <property type="term" value="F:acyltransferase activity"/>
    <property type="evidence" value="ECO:0007669"/>
    <property type="project" value="UniProtKB-KW"/>
</dbReference>
<organism evidence="4 5">
    <name type="scientific">Trema orientale</name>
    <name type="common">Charcoal tree</name>
    <name type="synonym">Celtis orientalis</name>
    <dbReference type="NCBI Taxonomy" id="63057"/>
    <lineage>
        <taxon>Eukaryota</taxon>
        <taxon>Viridiplantae</taxon>
        <taxon>Streptophyta</taxon>
        <taxon>Embryophyta</taxon>
        <taxon>Tracheophyta</taxon>
        <taxon>Spermatophyta</taxon>
        <taxon>Magnoliopsida</taxon>
        <taxon>eudicotyledons</taxon>
        <taxon>Gunneridae</taxon>
        <taxon>Pentapetalae</taxon>
        <taxon>rosids</taxon>
        <taxon>fabids</taxon>
        <taxon>Rosales</taxon>
        <taxon>Cannabaceae</taxon>
        <taxon>Trema</taxon>
    </lineage>
</organism>
<reference evidence="5" key="1">
    <citation type="submission" date="2016-06" db="EMBL/GenBank/DDBJ databases">
        <title>Parallel loss of symbiosis genes in relatives of nitrogen-fixing non-legume Parasponia.</title>
        <authorList>
            <person name="Van Velzen R."/>
            <person name="Holmer R."/>
            <person name="Bu F."/>
            <person name="Rutten L."/>
            <person name="Van Zeijl A."/>
            <person name="Liu W."/>
            <person name="Santuari L."/>
            <person name="Cao Q."/>
            <person name="Sharma T."/>
            <person name="Shen D."/>
            <person name="Roswanjaya Y."/>
            <person name="Wardhani T."/>
            <person name="Kalhor M.S."/>
            <person name="Jansen J."/>
            <person name="Van den Hoogen J."/>
            <person name="Gungor B."/>
            <person name="Hartog M."/>
            <person name="Hontelez J."/>
            <person name="Verver J."/>
            <person name="Yang W.-C."/>
            <person name="Schijlen E."/>
            <person name="Repin R."/>
            <person name="Schilthuizen M."/>
            <person name="Schranz E."/>
            <person name="Heidstra R."/>
            <person name="Miyata K."/>
            <person name="Fedorova E."/>
            <person name="Kohlen W."/>
            <person name="Bisseling T."/>
            <person name="Smit S."/>
            <person name="Geurts R."/>
        </authorList>
    </citation>
    <scope>NUCLEOTIDE SEQUENCE [LARGE SCALE GENOMIC DNA]</scope>
    <source>
        <strain evidence="5">cv. RG33-2</strain>
    </source>
</reference>
<dbReference type="OrthoDB" id="671439at2759"/>
<evidence type="ECO:0000256" key="2">
    <source>
        <dbReference type="ARBA" id="ARBA00022679"/>
    </source>
</evidence>
<dbReference type="EMBL" id="JXTC01000276">
    <property type="protein sequence ID" value="PON71592.1"/>
    <property type="molecule type" value="Genomic_DNA"/>
</dbReference>
<proteinExistence type="inferred from homology"/>
<keyword evidence="3" id="KW-0012">Acyltransferase</keyword>
<evidence type="ECO:0000256" key="3">
    <source>
        <dbReference type="ARBA" id="ARBA00023315"/>
    </source>
</evidence>
<evidence type="ECO:0000313" key="5">
    <source>
        <dbReference type="Proteomes" id="UP000237000"/>
    </source>
</evidence>
<dbReference type="InterPro" id="IPR023213">
    <property type="entry name" value="CAT-like_dom_sf"/>
</dbReference>
<comment type="caution">
    <text evidence="4">The sequence shown here is derived from an EMBL/GenBank/DDBJ whole genome shotgun (WGS) entry which is preliminary data.</text>
</comment>
<evidence type="ECO:0000256" key="1">
    <source>
        <dbReference type="ARBA" id="ARBA00009861"/>
    </source>
</evidence>
<keyword evidence="2 4" id="KW-0808">Transferase</keyword>
<dbReference type="Proteomes" id="UP000237000">
    <property type="component" value="Unassembled WGS sequence"/>
</dbReference>
<gene>
    <name evidence="4" type="ORF">TorRG33x02_253880</name>
</gene>
<name>A0A2P5DE93_TREOI</name>
<dbReference type="AlphaFoldDB" id="A0A2P5DE93"/>
<accession>A0A2P5DE93</accession>
<dbReference type="PANTHER" id="PTHR31623:SF46">
    <property type="entry name" value="VINORINE SYNTHASE-LIKE"/>
    <property type="match status" value="1"/>
</dbReference>
<dbReference type="InParanoid" id="A0A2P5DE93"/>
<evidence type="ECO:0000313" key="4">
    <source>
        <dbReference type="EMBL" id="PON71592.1"/>
    </source>
</evidence>